<comment type="similarity">
    <text evidence="1">Belongs to the OPA3 family.</text>
</comment>
<sequence>MVIQAFPVAKLGSLLIKQISKPIANYVKEKAKSHPLFRRYICLPPAHFYNWCERKSKMWLLRMGQPVNITVLNEAAAIELGANLVGEAVIFVIAAGIVISEYSRSVRKEAAKEAAKQAEMEALQNNIRDLFIQTEEQAAHIRELTRKLGDLGMLHHITDHITDSRL</sequence>
<dbReference type="GO" id="GO:0019216">
    <property type="term" value="P:regulation of lipid metabolic process"/>
    <property type="evidence" value="ECO:0007669"/>
    <property type="project" value="TreeGrafter"/>
</dbReference>
<dbReference type="AlphaFoldDB" id="A0A482VL94"/>
<gene>
    <name evidence="4" type="ORF">BDFB_003362</name>
</gene>
<evidence type="ECO:0000256" key="3">
    <source>
        <dbReference type="SAM" id="Coils"/>
    </source>
</evidence>
<protein>
    <submittedName>
        <fullName evidence="4">Optic atrophy 3 protein-like</fullName>
    </submittedName>
</protein>
<keyword evidence="5" id="KW-1185">Reference proteome</keyword>
<keyword evidence="2 3" id="KW-0175">Coiled coil</keyword>
<evidence type="ECO:0000256" key="1">
    <source>
        <dbReference type="ARBA" id="ARBA00007584"/>
    </source>
</evidence>
<feature type="coiled-coil region" evidence="3">
    <location>
        <begin position="106"/>
        <end position="133"/>
    </location>
</feature>
<proteinExistence type="inferred from homology"/>
<dbReference type="STRING" id="1661398.A0A482VL94"/>
<name>A0A482VL94_ASBVE</name>
<dbReference type="PANTHER" id="PTHR12499">
    <property type="entry name" value="OPTIC ATROPHY 3 PROTEIN OPA3"/>
    <property type="match status" value="1"/>
</dbReference>
<dbReference type="Proteomes" id="UP000292052">
    <property type="component" value="Unassembled WGS sequence"/>
</dbReference>
<reference evidence="4 5" key="1">
    <citation type="submission" date="2017-03" db="EMBL/GenBank/DDBJ databases">
        <title>Genome of the blue death feigning beetle - Asbolus verrucosus.</title>
        <authorList>
            <person name="Rider S.D."/>
        </authorList>
    </citation>
    <scope>NUCLEOTIDE SEQUENCE [LARGE SCALE GENOMIC DNA]</scope>
    <source>
        <strain evidence="4">Butters</strain>
        <tissue evidence="4">Head and leg muscle</tissue>
    </source>
</reference>
<dbReference type="PANTHER" id="PTHR12499:SF0">
    <property type="entry name" value="OPTIC ATROPHY 3 PROTEIN"/>
    <property type="match status" value="1"/>
</dbReference>
<evidence type="ECO:0000313" key="4">
    <source>
        <dbReference type="EMBL" id="RZC33540.1"/>
    </source>
</evidence>
<dbReference type="InterPro" id="IPR010754">
    <property type="entry name" value="OPA3-like"/>
</dbReference>
<organism evidence="4 5">
    <name type="scientific">Asbolus verrucosus</name>
    <name type="common">Desert ironclad beetle</name>
    <dbReference type="NCBI Taxonomy" id="1661398"/>
    <lineage>
        <taxon>Eukaryota</taxon>
        <taxon>Metazoa</taxon>
        <taxon>Ecdysozoa</taxon>
        <taxon>Arthropoda</taxon>
        <taxon>Hexapoda</taxon>
        <taxon>Insecta</taxon>
        <taxon>Pterygota</taxon>
        <taxon>Neoptera</taxon>
        <taxon>Endopterygota</taxon>
        <taxon>Coleoptera</taxon>
        <taxon>Polyphaga</taxon>
        <taxon>Cucujiformia</taxon>
        <taxon>Tenebrionidae</taxon>
        <taxon>Pimeliinae</taxon>
        <taxon>Asbolus</taxon>
    </lineage>
</organism>
<dbReference type="Pfam" id="PF07047">
    <property type="entry name" value="OPA3"/>
    <property type="match status" value="1"/>
</dbReference>
<dbReference type="OrthoDB" id="2129069at2759"/>
<evidence type="ECO:0000313" key="5">
    <source>
        <dbReference type="Proteomes" id="UP000292052"/>
    </source>
</evidence>
<evidence type="ECO:0000256" key="2">
    <source>
        <dbReference type="ARBA" id="ARBA00023054"/>
    </source>
</evidence>
<dbReference type="EMBL" id="QDEB01087914">
    <property type="protein sequence ID" value="RZC33540.1"/>
    <property type="molecule type" value="Genomic_DNA"/>
</dbReference>
<dbReference type="GO" id="GO:0005739">
    <property type="term" value="C:mitochondrion"/>
    <property type="evidence" value="ECO:0007669"/>
    <property type="project" value="TreeGrafter"/>
</dbReference>
<comment type="caution">
    <text evidence="4">The sequence shown here is derived from an EMBL/GenBank/DDBJ whole genome shotgun (WGS) entry which is preliminary data.</text>
</comment>
<accession>A0A482VL94</accession>